<accession>A0AAV4BC19</accession>
<evidence type="ECO:0000313" key="1">
    <source>
        <dbReference type="EMBL" id="GFO16363.1"/>
    </source>
</evidence>
<dbReference type="AlphaFoldDB" id="A0AAV4BC19"/>
<organism evidence="1 2">
    <name type="scientific">Plakobranchus ocellatus</name>
    <dbReference type="NCBI Taxonomy" id="259542"/>
    <lineage>
        <taxon>Eukaryota</taxon>
        <taxon>Metazoa</taxon>
        <taxon>Spiralia</taxon>
        <taxon>Lophotrochozoa</taxon>
        <taxon>Mollusca</taxon>
        <taxon>Gastropoda</taxon>
        <taxon>Heterobranchia</taxon>
        <taxon>Euthyneura</taxon>
        <taxon>Panpulmonata</taxon>
        <taxon>Sacoglossa</taxon>
        <taxon>Placobranchoidea</taxon>
        <taxon>Plakobranchidae</taxon>
        <taxon>Plakobranchus</taxon>
    </lineage>
</organism>
<dbReference type="GO" id="GO:0016805">
    <property type="term" value="F:dipeptidase activity"/>
    <property type="evidence" value="ECO:0007669"/>
    <property type="project" value="TreeGrafter"/>
</dbReference>
<reference evidence="1 2" key="1">
    <citation type="journal article" date="2021" name="Elife">
        <title>Chloroplast acquisition without the gene transfer in kleptoplastic sea slugs, Plakobranchus ocellatus.</title>
        <authorList>
            <person name="Maeda T."/>
            <person name="Takahashi S."/>
            <person name="Yoshida T."/>
            <person name="Shimamura S."/>
            <person name="Takaki Y."/>
            <person name="Nagai Y."/>
            <person name="Toyoda A."/>
            <person name="Suzuki Y."/>
            <person name="Arimoto A."/>
            <person name="Ishii H."/>
            <person name="Satoh N."/>
            <person name="Nishiyama T."/>
            <person name="Hasebe M."/>
            <person name="Maruyama T."/>
            <person name="Minagawa J."/>
            <person name="Obokata J."/>
            <person name="Shigenobu S."/>
        </authorList>
    </citation>
    <scope>NUCLEOTIDE SEQUENCE [LARGE SCALE GENOMIC DNA]</scope>
</reference>
<keyword evidence="2" id="KW-1185">Reference proteome</keyword>
<name>A0AAV4BC19_9GAST</name>
<sequence>MDFYKEIACLEISNNVDSLIGLADSIWNYAETGYNAQKSSDAICRFLEKKSFRVIRNFKGIKSTFIAEYGHSESIAGPRKVANVGILCSYDAVPNKGHVKGTNLSAEVAVAAALALKAVISSTADKLGKVTLIGCPNQEGGGLIPLLRLRAFRGLDIVLTAVPGVKTQWHPIYTGSMSYKALYYGSAAQPEKTIPSTNAMDASITAYTNMQAMQEHFGRAWKAAGSIFQPGSIWVDRALCQTVVKFIAPTGPELKFMAMRILACLQSAANSSGCQVDINQREYTIQPLLSNIQLGYLLQLNAYHCGVLASPRKSLELMVPVDVAEVSRVVPTIRPTFYIGTDAKPGTEEFKTACKTNTAHHYALAMAKALAMTAVDVLHTPDTLATVKEELRASLEKEVKSKFTPFPVQETNVNRYLIQTEMPFDSGAVGWAKPVC</sequence>
<proteinExistence type="predicted"/>
<dbReference type="Gene3D" id="3.40.630.10">
    <property type="entry name" value="Zn peptidases"/>
    <property type="match status" value="1"/>
</dbReference>
<dbReference type="Proteomes" id="UP000735302">
    <property type="component" value="Unassembled WGS sequence"/>
</dbReference>
<dbReference type="InterPro" id="IPR052030">
    <property type="entry name" value="Peptidase_M20/M20A_hydrolases"/>
</dbReference>
<dbReference type="EMBL" id="BLXT01004660">
    <property type="protein sequence ID" value="GFO16363.1"/>
    <property type="molecule type" value="Genomic_DNA"/>
</dbReference>
<dbReference type="PANTHER" id="PTHR30575:SF0">
    <property type="entry name" value="XAA-ARG DIPEPTIDASE"/>
    <property type="match status" value="1"/>
</dbReference>
<comment type="caution">
    <text evidence="1">The sequence shown here is derived from an EMBL/GenBank/DDBJ whole genome shotgun (WGS) entry which is preliminary data.</text>
</comment>
<gene>
    <name evidence="1" type="ORF">PoB_004286800</name>
</gene>
<dbReference type="SUPFAM" id="SSF53187">
    <property type="entry name" value="Zn-dependent exopeptidases"/>
    <property type="match status" value="1"/>
</dbReference>
<dbReference type="PANTHER" id="PTHR30575">
    <property type="entry name" value="PEPTIDASE M20"/>
    <property type="match status" value="1"/>
</dbReference>
<protein>
    <submittedName>
        <fullName evidence="1">Peptidase m20 domain-containing protein 2</fullName>
    </submittedName>
</protein>
<dbReference type="Gene3D" id="3.30.70.360">
    <property type="match status" value="1"/>
</dbReference>
<evidence type="ECO:0000313" key="2">
    <source>
        <dbReference type="Proteomes" id="UP000735302"/>
    </source>
</evidence>